<dbReference type="SUPFAM" id="SSF56436">
    <property type="entry name" value="C-type lectin-like"/>
    <property type="match status" value="1"/>
</dbReference>
<dbReference type="InterPro" id="IPR016187">
    <property type="entry name" value="CTDL_fold"/>
</dbReference>
<name>A0AAE0SYM6_9BIVA</name>
<protein>
    <submittedName>
        <fullName evidence="1">Uncharacterized protein</fullName>
    </submittedName>
</protein>
<dbReference type="Proteomes" id="UP001195483">
    <property type="component" value="Unassembled WGS sequence"/>
</dbReference>
<organism evidence="1 2">
    <name type="scientific">Potamilus streckersoni</name>
    <dbReference type="NCBI Taxonomy" id="2493646"/>
    <lineage>
        <taxon>Eukaryota</taxon>
        <taxon>Metazoa</taxon>
        <taxon>Spiralia</taxon>
        <taxon>Lophotrochozoa</taxon>
        <taxon>Mollusca</taxon>
        <taxon>Bivalvia</taxon>
        <taxon>Autobranchia</taxon>
        <taxon>Heteroconchia</taxon>
        <taxon>Palaeoheterodonta</taxon>
        <taxon>Unionida</taxon>
        <taxon>Unionoidea</taxon>
        <taxon>Unionidae</taxon>
        <taxon>Ambleminae</taxon>
        <taxon>Lampsilini</taxon>
        <taxon>Potamilus</taxon>
    </lineage>
</organism>
<dbReference type="EMBL" id="JAEAOA010001419">
    <property type="protein sequence ID" value="KAK3600474.1"/>
    <property type="molecule type" value="Genomic_DNA"/>
</dbReference>
<proteinExistence type="predicted"/>
<reference evidence="1" key="2">
    <citation type="journal article" date="2021" name="Genome Biol. Evol.">
        <title>Developing a high-quality reference genome for a parasitic bivalve with doubly uniparental inheritance (Bivalvia: Unionida).</title>
        <authorList>
            <person name="Smith C.H."/>
        </authorList>
    </citation>
    <scope>NUCLEOTIDE SEQUENCE</scope>
    <source>
        <strain evidence="1">CHS0354</strain>
        <tissue evidence="1">Mantle</tissue>
    </source>
</reference>
<feature type="non-terminal residue" evidence="1">
    <location>
        <position position="1"/>
    </location>
</feature>
<sequence length="71" mass="8204">MQVQNLIFASCKKKQQCDGNYKFHTSLGLCFKIHPELKTFFEAMDACEAEEAKLIIIRNELELLQVQNAIK</sequence>
<dbReference type="AlphaFoldDB" id="A0AAE0SYM6"/>
<accession>A0AAE0SYM6</accession>
<dbReference type="CDD" id="cd00037">
    <property type="entry name" value="CLECT"/>
    <property type="match status" value="1"/>
</dbReference>
<dbReference type="InterPro" id="IPR016186">
    <property type="entry name" value="C-type_lectin-like/link_sf"/>
</dbReference>
<evidence type="ECO:0000313" key="1">
    <source>
        <dbReference type="EMBL" id="KAK3600474.1"/>
    </source>
</evidence>
<reference evidence="1" key="3">
    <citation type="submission" date="2023-05" db="EMBL/GenBank/DDBJ databases">
        <authorList>
            <person name="Smith C.H."/>
        </authorList>
    </citation>
    <scope>NUCLEOTIDE SEQUENCE</scope>
    <source>
        <strain evidence="1">CHS0354</strain>
        <tissue evidence="1">Mantle</tissue>
    </source>
</reference>
<gene>
    <name evidence="1" type="ORF">CHS0354_023575</name>
</gene>
<comment type="caution">
    <text evidence="1">The sequence shown here is derived from an EMBL/GenBank/DDBJ whole genome shotgun (WGS) entry which is preliminary data.</text>
</comment>
<dbReference type="Gene3D" id="3.10.100.10">
    <property type="entry name" value="Mannose-Binding Protein A, subunit A"/>
    <property type="match status" value="1"/>
</dbReference>
<keyword evidence="2" id="KW-1185">Reference proteome</keyword>
<evidence type="ECO:0000313" key="2">
    <source>
        <dbReference type="Proteomes" id="UP001195483"/>
    </source>
</evidence>
<reference evidence="1" key="1">
    <citation type="journal article" date="2021" name="Genome Biol. Evol.">
        <title>A High-Quality Reference Genome for a Parasitic Bivalve with Doubly Uniparental Inheritance (Bivalvia: Unionida).</title>
        <authorList>
            <person name="Smith C.H."/>
        </authorList>
    </citation>
    <scope>NUCLEOTIDE SEQUENCE</scope>
    <source>
        <strain evidence="1">CHS0354</strain>
    </source>
</reference>